<dbReference type="Pfam" id="PF02322">
    <property type="entry name" value="Cyt_bd_oxida_II"/>
    <property type="match status" value="1"/>
</dbReference>
<keyword evidence="4" id="KW-1003">Cell membrane</keyword>
<dbReference type="InterPro" id="IPR003317">
    <property type="entry name" value="Cyt-d_oxidase_su2"/>
</dbReference>
<dbReference type="GO" id="GO:0046872">
    <property type="term" value="F:metal ion binding"/>
    <property type="evidence" value="ECO:0007669"/>
    <property type="project" value="UniProtKB-KW"/>
</dbReference>
<evidence type="ECO:0000256" key="9">
    <source>
        <dbReference type="ARBA" id="ARBA00022989"/>
    </source>
</evidence>
<dbReference type="GO" id="GO:0070069">
    <property type="term" value="C:cytochrome complex"/>
    <property type="evidence" value="ECO:0007669"/>
    <property type="project" value="TreeGrafter"/>
</dbReference>
<dbReference type="PIRSF" id="PIRSF000267">
    <property type="entry name" value="Cyt_oxidse_sub2"/>
    <property type="match status" value="1"/>
</dbReference>
<sequence length="380" mass="41572">MMIDYTVLKLIWWVLVGVLLIGFAFFDGFDMGTGTLLPFLGKTDAERRVIINTVAPTWEGNQVWFVTAGGAMFAAWPLVYAAAFSGLYWALLLVLFALFLRPVGFDYRNKLPSARWRNSWDWALFVGSTVPSLVFGVAFGNLLLGLPFSFDNTLRSTYTGSFWALLNPFALLCGLVSVLMLVTHGAAHLRMKADPMVAERAGRIMRLTALGTLLLFLVAGVLVATHVDGFAITQMGATDSPANPLMKQVTTGPGLWLTNYHTYPWMIAAPVVACLCALLAALLATSRAYAWTFVVTGLMIAGIILTAGFSMFPFVMPSATAPGSSLTVWDATSSQLTLQIMLIAVIVFLPIVLLYTGWVYRVIRGRVTIETVNDNPHTMY</sequence>
<dbReference type="NCBIfam" id="TIGR00203">
    <property type="entry name" value="cydB"/>
    <property type="match status" value="1"/>
</dbReference>
<evidence type="ECO:0000256" key="1">
    <source>
        <dbReference type="ARBA" id="ARBA00004651"/>
    </source>
</evidence>
<keyword evidence="10" id="KW-0408">Iron</keyword>
<evidence type="ECO:0000256" key="11">
    <source>
        <dbReference type="ARBA" id="ARBA00023136"/>
    </source>
</evidence>
<evidence type="ECO:0000256" key="7">
    <source>
        <dbReference type="ARBA" id="ARBA00022723"/>
    </source>
</evidence>
<evidence type="ECO:0000256" key="6">
    <source>
        <dbReference type="ARBA" id="ARBA00022692"/>
    </source>
</evidence>
<reference evidence="12 13" key="1">
    <citation type="submission" date="2017-06" db="EMBL/GenBank/DDBJ databases">
        <authorList>
            <consortium name="Pathogen Informatics"/>
        </authorList>
    </citation>
    <scope>NUCLEOTIDE SEQUENCE [LARGE SCALE GENOMIC DNA]</scope>
    <source>
        <strain evidence="12 13">NCTC13161</strain>
    </source>
</reference>
<dbReference type="EC" id="1.10.3.-" evidence="12"/>
<dbReference type="GO" id="GO:0005886">
    <property type="term" value="C:plasma membrane"/>
    <property type="evidence" value="ECO:0007669"/>
    <property type="project" value="UniProtKB-SubCell"/>
</dbReference>
<dbReference type="AlphaFoldDB" id="A0A239S9L2"/>
<comment type="subcellular location">
    <subcellularLocation>
        <location evidence="1">Cell membrane</location>
        <topology evidence="1">Multi-pass membrane protein</topology>
    </subcellularLocation>
</comment>
<evidence type="ECO:0000256" key="10">
    <source>
        <dbReference type="ARBA" id="ARBA00023004"/>
    </source>
</evidence>
<dbReference type="PANTHER" id="PTHR43141">
    <property type="entry name" value="CYTOCHROME BD2 SUBUNIT II"/>
    <property type="match status" value="1"/>
</dbReference>
<dbReference type="GO" id="GO:0019646">
    <property type="term" value="P:aerobic electron transport chain"/>
    <property type="evidence" value="ECO:0007669"/>
    <property type="project" value="TreeGrafter"/>
</dbReference>
<dbReference type="GO" id="GO:0009055">
    <property type="term" value="F:electron transfer activity"/>
    <property type="evidence" value="ECO:0007669"/>
    <property type="project" value="TreeGrafter"/>
</dbReference>
<evidence type="ECO:0000313" key="13">
    <source>
        <dbReference type="Proteomes" id="UP000215126"/>
    </source>
</evidence>
<dbReference type="STRING" id="93222.NA29_06895"/>
<evidence type="ECO:0000256" key="8">
    <source>
        <dbReference type="ARBA" id="ARBA00022982"/>
    </source>
</evidence>
<keyword evidence="12" id="KW-0560">Oxidoreductase</keyword>
<keyword evidence="11" id="KW-0472">Membrane</keyword>
<keyword evidence="13" id="KW-1185">Reference proteome</keyword>
<proteinExistence type="inferred from homology"/>
<comment type="similarity">
    <text evidence="2">Belongs to the cytochrome ubiquinol oxidase subunit 2 family.</text>
</comment>
<keyword evidence="5" id="KW-0349">Heme</keyword>
<protein>
    <submittedName>
        <fullName evidence="12">Cytochrome d ubiquinol oxidase subunit 2</fullName>
        <ecNumber evidence="12">1.10.3.-</ecNumber>
    </submittedName>
</protein>
<gene>
    <name evidence="12" type="primary">cydB_1</name>
    <name evidence="12" type="ORF">SAMEA4530655_00519</name>
</gene>
<evidence type="ECO:0000256" key="5">
    <source>
        <dbReference type="ARBA" id="ARBA00022617"/>
    </source>
</evidence>
<keyword evidence="6" id="KW-0812">Transmembrane</keyword>
<keyword evidence="8" id="KW-0249">Electron transport</keyword>
<evidence type="ECO:0000256" key="2">
    <source>
        <dbReference type="ARBA" id="ARBA00007543"/>
    </source>
</evidence>
<keyword evidence="9" id="KW-1133">Transmembrane helix</keyword>
<evidence type="ECO:0000313" key="12">
    <source>
        <dbReference type="EMBL" id="SNU81588.1"/>
    </source>
</evidence>
<evidence type="ECO:0000256" key="3">
    <source>
        <dbReference type="ARBA" id="ARBA00022448"/>
    </source>
</evidence>
<organism evidence="12 13">
    <name type="scientific">Pandoraea sputorum</name>
    <dbReference type="NCBI Taxonomy" id="93222"/>
    <lineage>
        <taxon>Bacteria</taxon>
        <taxon>Pseudomonadati</taxon>
        <taxon>Pseudomonadota</taxon>
        <taxon>Betaproteobacteria</taxon>
        <taxon>Burkholderiales</taxon>
        <taxon>Burkholderiaceae</taxon>
        <taxon>Pandoraea</taxon>
    </lineage>
</organism>
<dbReference type="Proteomes" id="UP000215126">
    <property type="component" value="Chromosome 1"/>
</dbReference>
<keyword evidence="7" id="KW-0479">Metal-binding</keyword>
<dbReference type="GO" id="GO:0016682">
    <property type="term" value="F:oxidoreductase activity, acting on diphenols and related substances as donors, oxygen as acceptor"/>
    <property type="evidence" value="ECO:0007669"/>
    <property type="project" value="TreeGrafter"/>
</dbReference>
<dbReference type="PANTHER" id="PTHR43141:SF5">
    <property type="entry name" value="CYTOCHROME BD-I UBIQUINOL OXIDASE SUBUNIT 2"/>
    <property type="match status" value="1"/>
</dbReference>
<name>A0A239S9L2_9BURK</name>
<evidence type="ECO:0000256" key="4">
    <source>
        <dbReference type="ARBA" id="ARBA00022475"/>
    </source>
</evidence>
<accession>A0A239S9L2</accession>
<keyword evidence="3" id="KW-0813">Transport</keyword>
<dbReference type="EMBL" id="LT906435">
    <property type="protein sequence ID" value="SNU81588.1"/>
    <property type="molecule type" value="Genomic_DNA"/>
</dbReference>